<reference evidence="2 3" key="1">
    <citation type="submission" date="2018-11" db="EMBL/GenBank/DDBJ databases">
        <title>Sequencing the genomes of 1000 actinobacteria strains.</title>
        <authorList>
            <person name="Klenk H.-P."/>
        </authorList>
    </citation>
    <scope>NUCLEOTIDE SEQUENCE [LARGE SCALE GENOMIC DNA]</scope>
    <source>
        <strain evidence="2 3">DSM 14012</strain>
    </source>
</reference>
<dbReference type="SUPFAM" id="SSF53067">
    <property type="entry name" value="Actin-like ATPase domain"/>
    <property type="match status" value="2"/>
</dbReference>
<dbReference type="PANTHER" id="PTHR43190:SF3">
    <property type="entry name" value="N-ACETYL-D-GLUCOSAMINE KINASE"/>
    <property type="match status" value="1"/>
</dbReference>
<keyword evidence="2" id="KW-0418">Kinase</keyword>
<dbReference type="Pfam" id="PF01869">
    <property type="entry name" value="BcrAD_BadFG"/>
    <property type="match status" value="1"/>
</dbReference>
<proteinExistence type="predicted"/>
<sequence>MMKTTLAVDAGGTSSRAVLVDASGRRLGSGRAGGGNPTSSGVDSAATQIALAARAALDQARTTSSIPPLPSGSPVVITQAGQVSDAYRRALDAHLVPLGLGPVVIEPDLLGMYGSGSASPDGVVLVAGTGSVAGRIRDRLVVREVGGAGWLLGDGGSGFWIARRVIRAVAADLDGIGPRTGLTPLLSQAVGFTPDPSSPGDADHRRSPVLDTLIRSVNDGPPIAIARLAPLAFQAADDDVARSILDAAVDRLAVLVERVLAPDSDHGESTLVVGGSVLVDGLLPSVPSAAERLTSAAAGARLVPVADGLVGAAALGIRMLGGDVDDATLSRLREDLAAGATR</sequence>
<dbReference type="AlphaFoldDB" id="A0A3N2C1N5"/>
<dbReference type="PANTHER" id="PTHR43190">
    <property type="entry name" value="N-ACETYL-D-GLUCOSAMINE KINASE"/>
    <property type="match status" value="1"/>
</dbReference>
<dbReference type="Gene3D" id="3.30.420.40">
    <property type="match status" value="2"/>
</dbReference>
<organism evidence="2 3">
    <name type="scientific">Plantibacter flavus</name>
    <dbReference type="NCBI Taxonomy" id="150123"/>
    <lineage>
        <taxon>Bacteria</taxon>
        <taxon>Bacillati</taxon>
        <taxon>Actinomycetota</taxon>
        <taxon>Actinomycetes</taxon>
        <taxon>Micrococcales</taxon>
        <taxon>Microbacteriaceae</taxon>
        <taxon>Plantibacter</taxon>
    </lineage>
</organism>
<accession>A0A3N2C1N5</accession>
<feature type="domain" description="ATPase BadF/BadG/BcrA/BcrD type" evidence="1">
    <location>
        <begin position="8"/>
        <end position="313"/>
    </location>
</feature>
<dbReference type="InterPro" id="IPR043129">
    <property type="entry name" value="ATPase_NBD"/>
</dbReference>
<dbReference type="InterPro" id="IPR002731">
    <property type="entry name" value="ATPase_BadF"/>
</dbReference>
<dbReference type="GO" id="GO:0016301">
    <property type="term" value="F:kinase activity"/>
    <property type="evidence" value="ECO:0007669"/>
    <property type="project" value="UniProtKB-KW"/>
</dbReference>
<evidence type="ECO:0000313" key="3">
    <source>
        <dbReference type="Proteomes" id="UP000266915"/>
    </source>
</evidence>
<gene>
    <name evidence="2" type="ORF">EDD42_1481</name>
</gene>
<dbReference type="InterPro" id="IPR052519">
    <property type="entry name" value="Euk-type_GlcNAc_Kinase"/>
</dbReference>
<comment type="caution">
    <text evidence="2">The sequence shown here is derived from an EMBL/GenBank/DDBJ whole genome shotgun (WGS) entry which is preliminary data.</text>
</comment>
<evidence type="ECO:0000313" key="2">
    <source>
        <dbReference type="EMBL" id="ROR81421.1"/>
    </source>
</evidence>
<evidence type="ECO:0000259" key="1">
    <source>
        <dbReference type="Pfam" id="PF01869"/>
    </source>
</evidence>
<dbReference type="EMBL" id="RKHL01000001">
    <property type="protein sequence ID" value="ROR81421.1"/>
    <property type="molecule type" value="Genomic_DNA"/>
</dbReference>
<keyword evidence="2" id="KW-0808">Transferase</keyword>
<keyword evidence="3" id="KW-1185">Reference proteome</keyword>
<protein>
    <submittedName>
        <fullName evidence="2">N-acetylglucosamine kinase-like BadF-type ATPase</fullName>
    </submittedName>
</protein>
<name>A0A3N2C1N5_9MICO</name>
<dbReference type="Proteomes" id="UP000266915">
    <property type="component" value="Unassembled WGS sequence"/>
</dbReference>